<evidence type="ECO:0000259" key="3">
    <source>
        <dbReference type="Pfam" id="PF13439"/>
    </source>
</evidence>
<evidence type="ECO:0000256" key="1">
    <source>
        <dbReference type="ARBA" id="ARBA00022679"/>
    </source>
</evidence>
<dbReference type="GO" id="GO:0016757">
    <property type="term" value="F:glycosyltransferase activity"/>
    <property type="evidence" value="ECO:0007669"/>
    <property type="project" value="InterPro"/>
</dbReference>
<keyword evidence="1 4" id="KW-0808">Transferase</keyword>
<dbReference type="OrthoDB" id="9797829at2"/>
<dbReference type="InterPro" id="IPR028098">
    <property type="entry name" value="Glyco_trans_4-like_N"/>
</dbReference>
<dbReference type="Pfam" id="PF00534">
    <property type="entry name" value="Glycos_transf_1"/>
    <property type="match status" value="1"/>
</dbReference>
<dbReference type="SUPFAM" id="SSF53756">
    <property type="entry name" value="UDP-Glycosyltransferase/glycogen phosphorylase"/>
    <property type="match status" value="1"/>
</dbReference>
<evidence type="ECO:0000313" key="5">
    <source>
        <dbReference type="Proteomes" id="UP000182360"/>
    </source>
</evidence>
<dbReference type="PANTHER" id="PTHR46401:SF2">
    <property type="entry name" value="GLYCOSYLTRANSFERASE WBBK-RELATED"/>
    <property type="match status" value="1"/>
</dbReference>
<keyword evidence="5" id="KW-1185">Reference proteome</keyword>
<feature type="domain" description="Glycosyl transferase family 1" evidence="2">
    <location>
        <begin position="189"/>
        <end position="347"/>
    </location>
</feature>
<dbReference type="Gene3D" id="3.40.50.2000">
    <property type="entry name" value="Glycogen Phosphorylase B"/>
    <property type="match status" value="2"/>
</dbReference>
<dbReference type="STRING" id="163.SAMN04487775_10235"/>
<proteinExistence type="predicted"/>
<dbReference type="CDD" id="cd03809">
    <property type="entry name" value="GT4_MtfB-like"/>
    <property type="match status" value="1"/>
</dbReference>
<dbReference type="Proteomes" id="UP000182360">
    <property type="component" value="Unassembled WGS sequence"/>
</dbReference>
<gene>
    <name evidence="4" type="ORF">SAMN04487977_10974</name>
</gene>
<dbReference type="RefSeq" id="WP_074644851.1">
    <property type="nucleotide sequence ID" value="NZ_FOFU01000009.1"/>
</dbReference>
<sequence length="369" mass="41330">MRIAIDTLGGDHGRSGFGSYILYFISNLPKNPDIQIELFGTEEDRYTYTSGTDIPYSAIKLLDTPRALRRWYKYHANRFIKKQGYDAVIYPTACRMVPPKYKNHIGVAVINSIMSSEIADKSGKEKHQLKKGILKAQKIIAASKYIKDDLVKLGVSENRISVIHNGIDHKIFFPMADIFEDEIVDVKPFAIKRPYFVYGSTLSSPEKKHIELIKAFELFKRNTGAPHRLVLAGNDGPFAEEIHKAAFNSQFASDIFLTGFFPHENFARLYGGAEACLFPSINEGVGLPILEAMACGIPVLCSDKGALKEIGGTAPLYFNSDDIDQVATNMQKVVEETELRENMITDGIMWAKEFNWEDTVSKTIKSIIG</sequence>
<dbReference type="PANTHER" id="PTHR46401">
    <property type="entry name" value="GLYCOSYLTRANSFERASE WBBK-RELATED"/>
    <property type="match status" value="1"/>
</dbReference>
<dbReference type="EMBL" id="FOFU01000009">
    <property type="protein sequence ID" value="SEQ72318.1"/>
    <property type="molecule type" value="Genomic_DNA"/>
</dbReference>
<accession>A0A1H9ICR1</accession>
<evidence type="ECO:0000259" key="2">
    <source>
        <dbReference type="Pfam" id="PF00534"/>
    </source>
</evidence>
<name>A0A1H9ICR1_9SPIR</name>
<dbReference type="InterPro" id="IPR001296">
    <property type="entry name" value="Glyco_trans_1"/>
</dbReference>
<feature type="domain" description="Glycosyltransferase subfamily 4-like N-terminal" evidence="3">
    <location>
        <begin position="16"/>
        <end position="169"/>
    </location>
</feature>
<dbReference type="Pfam" id="PF13439">
    <property type="entry name" value="Glyco_transf_4"/>
    <property type="match status" value="1"/>
</dbReference>
<protein>
    <submittedName>
        <fullName evidence="4">Glycosyltransferase involved in cell wall bisynthesis</fullName>
    </submittedName>
</protein>
<dbReference type="AlphaFoldDB" id="A0A1H9ICR1"/>
<organism evidence="4 5">
    <name type="scientific">Treponema bryantii</name>
    <dbReference type="NCBI Taxonomy" id="163"/>
    <lineage>
        <taxon>Bacteria</taxon>
        <taxon>Pseudomonadati</taxon>
        <taxon>Spirochaetota</taxon>
        <taxon>Spirochaetia</taxon>
        <taxon>Spirochaetales</taxon>
        <taxon>Treponemataceae</taxon>
        <taxon>Treponema</taxon>
    </lineage>
</organism>
<evidence type="ECO:0000313" key="4">
    <source>
        <dbReference type="EMBL" id="SEQ72318.1"/>
    </source>
</evidence>
<reference evidence="4 5" key="1">
    <citation type="submission" date="2016-10" db="EMBL/GenBank/DDBJ databases">
        <authorList>
            <person name="de Groot N.N."/>
        </authorList>
    </citation>
    <scope>NUCLEOTIDE SEQUENCE [LARGE SCALE GENOMIC DNA]</scope>
    <source>
        <strain evidence="4 5">B25</strain>
    </source>
</reference>